<dbReference type="Gene3D" id="2.10.50.10">
    <property type="entry name" value="Tumor Necrosis Factor Receptor, subunit A, domain 2"/>
    <property type="match status" value="1"/>
</dbReference>
<feature type="disulfide bond" evidence="2">
    <location>
        <begin position="238"/>
        <end position="247"/>
    </location>
</feature>
<keyword evidence="3" id="KW-0812">Transmembrane</keyword>
<dbReference type="Pfam" id="PF07974">
    <property type="entry name" value="EGF_2"/>
    <property type="match status" value="2"/>
</dbReference>
<feature type="domain" description="C-type lectin" evidence="5">
    <location>
        <begin position="49"/>
        <end position="168"/>
    </location>
</feature>
<feature type="domain" description="EGF-like" evidence="4">
    <location>
        <begin position="975"/>
        <end position="1010"/>
    </location>
</feature>
<dbReference type="InterPro" id="IPR000742">
    <property type="entry name" value="EGF"/>
</dbReference>
<dbReference type="PROSITE" id="PS00022">
    <property type="entry name" value="EGF_1"/>
    <property type="match status" value="4"/>
</dbReference>
<keyword evidence="3" id="KW-1133">Transmembrane helix</keyword>
<organism evidence="6">
    <name type="scientific">Percolomonas cosmopolitus</name>
    <dbReference type="NCBI Taxonomy" id="63605"/>
    <lineage>
        <taxon>Eukaryota</taxon>
        <taxon>Discoba</taxon>
        <taxon>Heterolobosea</taxon>
        <taxon>Tetramitia</taxon>
        <taxon>Eutetramitia</taxon>
        <taxon>Percolomonadidae</taxon>
        <taxon>Percolomonas</taxon>
    </lineage>
</organism>
<dbReference type="SMART" id="SM00034">
    <property type="entry name" value="CLECT"/>
    <property type="match status" value="1"/>
</dbReference>
<dbReference type="PANTHER" id="PTHR46104:SF1">
    <property type="entry name" value="GENE 9195-RELATED"/>
    <property type="match status" value="1"/>
</dbReference>
<dbReference type="InterPro" id="IPR013783">
    <property type="entry name" value="Ig-like_fold"/>
</dbReference>
<evidence type="ECO:0000259" key="4">
    <source>
        <dbReference type="PROSITE" id="PS50026"/>
    </source>
</evidence>
<dbReference type="InterPro" id="IPR013111">
    <property type="entry name" value="EGF_extracell"/>
</dbReference>
<dbReference type="Gene3D" id="2.60.40.10">
    <property type="entry name" value="Immunoglobulins"/>
    <property type="match status" value="1"/>
</dbReference>
<dbReference type="InterPro" id="IPR009030">
    <property type="entry name" value="Growth_fac_rcpt_cys_sf"/>
</dbReference>
<accession>A0A7S1KPQ1</accession>
<gene>
    <name evidence="6" type="ORF">PCOS0759_LOCUS2321</name>
</gene>
<evidence type="ECO:0000259" key="5">
    <source>
        <dbReference type="PROSITE" id="PS50041"/>
    </source>
</evidence>
<dbReference type="SMART" id="SM00181">
    <property type="entry name" value="EGF"/>
    <property type="match status" value="9"/>
</dbReference>
<dbReference type="EMBL" id="HBGD01002799">
    <property type="protein sequence ID" value="CAD9079089.1"/>
    <property type="molecule type" value="Transcribed_RNA"/>
</dbReference>
<dbReference type="SMART" id="SM01411">
    <property type="entry name" value="Ephrin_rec_like"/>
    <property type="match status" value="11"/>
</dbReference>
<dbReference type="SUPFAM" id="SSF56436">
    <property type="entry name" value="C-type lectin-like"/>
    <property type="match status" value="1"/>
</dbReference>
<feature type="transmembrane region" description="Helical" evidence="3">
    <location>
        <begin position="2032"/>
        <end position="2062"/>
    </location>
</feature>
<dbReference type="PROSITE" id="PS01186">
    <property type="entry name" value="EGF_2"/>
    <property type="match status" value="3"/>
</dbReference>
<feature type="domain" description="EGF-like" evidence="4">
    <location>
        <begin position="892"/>
        <end position="931"/>
    </location>
</feature>
<dbReference type="Gene3D" id="3.10.100.10">
    <property type="entry name" value="Mannose-Binding Protein A, subunit A"/>
    <property type="match status" value="1"/>
</dbReference>
<feature type="domain" description="EGF-like" evidence="4">
    <location>
        <begin position="215"/>
        <end position="248"/>
    </location>
</feature>
<protein>
    <submittedName>
        <fullName evidence="6">Uncharacterized protein</fullName>
    </submittedName>
</protein>
<evidence type="ECO:0000313" key="6">
    <source>
        <dbReference type="EMBL" id="CAD9079089.1"/>
    </source>
</evidence>
<evidence type="ECO:0000256" key="3">
    <source>
        <dbReference type="SAM" id="Phobius"/>
    </source>
</evidence>
<keyword evidence="1 2" id="KW-1015">Disulfide bond</keyword>
<proteinExistence type="predicted"/>
<comment type="caution">
    <text evidence="2">Lacks conserved residue(s) required for the propagation of feature annotation.</text>
</comment>
<dbReference type="PANTHER" id="PTHR46104">
    <property type="entry name" value="GENE 9195-RELATED-RELATED"/>
    <property type="match status" value="1"/>
</dbReference>
<dbReference type="InterPro" id="IPR002859">
    <property type="entry name" value="PKD/REJ-like"/>
</dbReference>
<keyword evidence="2" id="KW-0245">EGF-like domain</keyword>
<feature type="transmembrane region" description="Helical" evidence="3">
    <location>
        <begin position="12"/>
        <end position="30"/>
    </location>
</feature>
<evidence type="ECO:0000256" key="2">
    <source>
        <dbReference type="PROSITE-ProRule" id="PRU00076"/>
    </source>
</evidence>
<evidence type="ECO:0000256" key="1">
    <source>
        <dbReference type="ARBA" id="ARBA00023157"/>
    </source>
</evidence>
<dbReference type="Pfam" id="PF02010">
    <property type="entry name" value="REJ"/>
    <property type="match status" value="1"/>
</dbReference>
<name>A0A7S1KPQ1_9EUKA</name>
<dbReference type="InterPro" id="IPR016186">
    <property type="entry name" value="C-type_lectin-like/link_sf"/>
</dbReference>
<dbReference type="SUPFAM" id="SSF57184">
    <property type="entry name" value="Growth factor receptor domain"/>
    <property type="match status" value="3"/>
</dbReference>
<dbReference type="PROSITE" id="PS50026">
    <property type="entry name" value="EGF_3"/>
    <property type="match status" value="3"/>
</dbReference>
<keyword evidence="3" id="KW-0472">Membrane</keyword>
<reference evidence="6" key="1">
    <citation type="submission" date="2021-01" db="EMBL/GenBank/DDBJ databases">
        <authorList>
            <person name="Corre E."/>
            <person name="Pelletier E."/>
            <person name="Niang G."/>
            <person name="Scheremetjew M."/>
            <person name="Finn R."/>
            <person name="Kale V."/>
            <person name="Holt S."/>
            <person name="Cochrane G."/>
            <person name="Meng A."/>
            <person name="Brown T."/>
            <person name="Cohen L."/>
        </authorList>
    </citation>
    <scope>NUCLEOTIDE SEQUENCE</scope>
    <source>
        <strain evidence="6">WS</strain>
    </source>
</reference>
<dbReference type="Gene3D" id="2.10.25.10">
    <property type="entry name" value="Laminin"/>
    <property type="match status" value="4"/>
</dbReference>
<dbReference type="InterPro" id="IPR001304">
    <property type="entry name" value="C-type_lectin-like"/>
</dbReference>
<feature type="disulfide bond" evidence="2">
    <location>
        <begin position="921"/>
        <end position="930"/>
    </location>
</feature>
<sequence>MVFSLSKQRNRSILLILILSLVFTFTIYPISSVVISVGECANNQGVILSNGKCVVAFEEAFNIDWDAARTQCQSVAFTNGGELISIHSYEEHKLIFDFAYARFNTDPLEMWIGFKEMTPGTFASWAWSDGSPRDYENWEGGEPSSSTQNCGRYRGSGGVATWWDWYCSGTNQNKIKAYVCYVDAVTECNSNPSDCFCYDGIGYTGIGCQTPICFDVPADDPNTCSGHGTCADKNLCTCNGGYFGSNCNQPCPKGYFSNTGDSSCSPCNAGFWCEEASNDAQQHSCLPGEYSTSGSAVCGSCYAGYRCDSESSSPTQNSCTAGQWSPSNSSVCLDCNAGYYCTNNSPSPQQNKCGAGKWSPAGSDQCYDCDAGYVCSSGSSSANQTACAPGKYSTVGSSVCTNCQAGHWCGSASTSPTMNQCAPGSWSSGGSASCLPCASGFYCPVSGSTTATPNQCISGHYCPEGTSTPEPCWGGFICLSGSSQPNLIPCPAGYWSNNGSSACTPCDAGYYCPNEASNNAQDKICDAGTWSFAGSVSCSPCSAGHYCPAGSVTSTAVPCPAGTYSGAAAAQCTNATAGSYVPTPGSTVTQKCQPGTYSDEGADKCAPCPGGTYSFTGASQCTPCEQGTYSGGGRGYCSSCPAGHYCLEETTVPTLCPNGTFSVPLSESASDCQNCTASYYCISPSNTPQQYAAPAGTFTLEGAFEPRSCPENFYCIGASPPLQCANGEYSIGGSSSCDPCPSGYYCRAGFEPTLCDPGRYSTGGATQCVPCSAGTYTSATGSSSCANCTRGYACVAGSNSATQQVCQPGYWSWDGYGACEECSPGYACPSTASSTSQEVACTPGKFSSGGFSVCMNCTAGYWCGARSPSAMQNACPDGWWSLGGSSSSSQCTIPVCGGVPANDPLTCSNHGDCLNPNDCDCDDGYGGDTCQFPFCFGKNSSFACSHPAGVCTAPDICTCSSGYLGTECEIPTCFDVASTDNATCSGRGQCVELDDCECTSGTGYTGSNCNVPICWNIRADNSSVCSGHGECNAPEQCSCQPLFLLSDCSLPVCYGHNATDDMVCSAHGECELANQCACFTDYYGSECNEFNCFGVTMSSSSVCGGHGTCVQPNSCNCTTPHLYSGILCDQPVCFGFAADSALVCSNGQGICTLPDKCVCQPGFDGIQCETELENQPVSVLRMPEFIGDCDSLELDGTLSYAVTPGAIKFYWRCESGSDCDYINYWIKQNSDPTKSVQMLDGTMLSSGVLYTFSHYVASAQGVSGKKSFKSVERVSQTTPQVVVRGASSLTIFRDEPLNLDADVSLQMCSSQTSSQAATLLESATHAWTQISGPSLGSLLVNSQRGTVLSMSALSLPAVAATYQFRLSTTLASGVSSWANVYVSVKRRGLIAQIAGGDRTVSQAKDFILNAQNSFDPEKEATSSSYVWSCDKCPGSLSIPLWSEVTIPANSLSPGQYVFTVTYSKGARSSQHSVIITVVASTVAPTITLTYPSIINKNERLVISAHVADANVNEGSVQTYWTVTSGNLELDDTLFVDRKRSKTRTELALKENVLQEGEIYEFSFRVVTNDDIASSTAKIAVNSPPQYGEVTISPSSGYMMHSTFSAVSQGWYDINLPLLYSFELIYPSGATTLMQSYSKKNSVNFLSTEDGAMTLRCRIKDSLGGIAVHDTQFSVLNSNMYSVSTSDALNSATEIIGNLSSSAVGFEEKISRLKTSMQYMGSYSAECIRKGCDTSFTASVAALQKESMDNIQQLVNQHQSSSEGDLSLHIIDALRDATMVPQVTAQLPSLIEQASQILNETMCTPSFVDGVTHQKLISSLSNTLDAVLLSHDASLIATVQKRAQTALRCMSRNVYQQQINGEGATTLQSEHYSLIVFKDVVRLLQEESSQTWFGVSGEDDVRVRVSSSLLSGYTDTLDESVVLTVTRFAENLFSGGSTMMSPVVDVSFFEASNDAEISTKVSEAHAVFIPSSKQISSNKVIVCKYWDTDSNAWSTSGVSWDGGSGTCLTYHTTPFALFAEDPDKGASNGMGNWLYIVIGAVTGGSTLVVVVLCVCTFCLCLLLSGAGCCICVRLLTIKKEPDTDNWDTSTSNQEDWKSKLTMGWQPQF</sequence>
<dbReference type="PROSITE" id="PS50041">
    <property type="entry name" value="C_TYPE_LECTIN_2"/>
    <property type="match status" value="1"/>
</dbReference>
<dbReference type="InterPro" id="IPR016187">
    <property type="entry name" value="CTDL_fold"/>
</dbReference>